<proteinExistence type="predicted"/>
<dbReference type="Gene3D" id="2.60.200.40">
    <property type="match status" value="1"/>
</dbReference>
<dbReference type="HOGENOM" id="CLU_021934_1_0_1"/>
<accession>W6MSN5</accession>
<dbReference type="InterPro" id="IPR017438">
    <property type="entry name" value="ATP-NAD_kinase_N"/>
</dbReference>
<evidence type="ECO:0000259" key="1">
    <source>
        <dbReference type="Pfam" id="PF00781"/>
    </source>
</evidence>
<dbReference type="AlphaFoldDB" id="W6MSN5"/>
<sequence length="386" mass="42506">MVKVLRITGDVDVDITDDERSLGVSFTELNGVEYDDLTECNKESLPYYLSHDKSKIYVIDSIMSGSGRTDSRDPYPLILKPIFARLGVIHEYIKLGDSQASSKLCHQFPGDVPLTLIFLSGDTTLSEFINSLSGISGSGRDVTLLPIPMGTGNAYSHSVGIHNVADAVKALFGAQVNPFNCYSAKFSEGTHLPTGGDVDEMLFFVVASWGLHASLVADSDSPELRQFGIQRFKMAFEDLMKENPSFHGQLGILHDEVEEFLSDDTLSYFVIAAVPRFEEKFCISPKSDPKYSTLYVISFDYQVNTENSMKIMGEAYNNGAHIENPLVRYLEVKAPKTIALKVKESNERLSRICIDGKIVVLGGDKTLRVKSVGSSVNGWKISCVAL</sequence>
<dbReference type="OrthoDB" id="3853857at2759"/>
<feature type="domain" description="DAGKc" evidence="1">
    <location>
        <begin position="66"/>
        <end position="180"/>
    </location>
</feature>
<dbReference type="EMBL" id="HG793129">
    <property type="protein sequence ID" value="CDK28237.1"/>
    <property type="molecule type" value="Genomic_DNA"/>
</dbReference>
<dbReference type="GeneID" id="34521615"/>
<keyword evidence="3" id="KW-1185">Reference proteome</keyword>
<reference evidence="2" key="2">
    <citation type="submission" date="2014-02" db="EMBL/GenBank/DDBJ databases">
        <title>Complete DNA sequence of /Kuraishia capsulata/ illustrates novel genomic features among budding yeasts (/Saccharomycotina/).</title>
        <authorList>
            <person name="Morales L."/>
            <person name="Noel B."/>
            <person name="Porcel B."/>
            <person name="Marcet-Houben M."/>
            <person name="Hullo M-F."/>
            <person name="Sacerdot C."/>
            <person name="Tekaia F."/>
            <person name="Leh-Louis V."/>
            <person name="Despons L."/>
            <person name="Khanna V."/>
            <person name="Aury J-M."/>
            <person name="Barbe V."/>
            <person name="Couloux A."/>
            <person name="Labadie K."/>
            <person name="Pelletier E."/>
            <person name="Souciet J-L."/>
            <person name="Boekhout T."/>
            <person name="Gabaldon T."/>
            <person name="Wincker P."/>
            <person name="Dujon B."/>
        </authorList>
    </citation>
    <scope>NUCLEOTIDE SEQUENCE</scope>
    <source>
        <strain evidence="2">CBS 1993</strain>
    </source>
</reference>
<dbReference type="InterPro" id="IPR050187">
    <property type="entry name" value="Lipid_Phosphate_FormReg"/>
</dbReference>
<dbReference type="SUPFAM" id="SSF111331">
    <property type="entry name" value="NAD kinase/diacylglycerol kinase-like"/>
    <property type="match status" value="1"/>
</dbReference>
<dbReference type="InterPro" id="IPR016064">
    <property type="entry name" value="NAD/diacylglycerol_kinase_sf"/>
</dbReference>
<gene>
    <name evidence="2" type="ORF">KUCA_T00004219001</name>
</gene>
<name>W6MSN5_9ASCO</name>
<organism evidence="2 3">
    <name type="scientific">Kuraishia capsulata CBS 1993</name>
    <dbReference type="NCBI Taxonomy" id="1382522"/>
    <lineage>
        <taxon>Eukaryota</taxon>
        <taxon>Fungi</taxon>
        <taxon>Dikarya</taxon>
        <taxon>Ascomycota</taxon>
        <taxon>Saccharomycotina</taxon>
        <taxon>Pichiomycetes</taxon>
        <taxon>Pichiales</taxon>
        <taxon>Pichiaceae</taxon>
        <taxon>Kuraishia</taxon>
    </lineage>
</organism>
<dbReference type="Proteomes" id="UP000019384">
    <property type="component" value="Unassembled WGS sequence"/>
</dbReference>
<dbReference type="PANTHER" id="PTHR12358:SF108">
    <property type="entry name" value="DAGKC DOMAIN-CONTAINING PROTEIN"/>
    <property type="match status" value="1"/>
</dbReference>
<dbReference type="Gene3D" id="3.40.50.10330">
    <property type="entry name" value="Probable inorganic polyphosphate/atp-NAD kinase, domain 1"/>
    <property type="match status" value="1"/>
</dbReference>
<dbReference type="RefSeq" id="XP_022460227.1">
    <property type="nucleotide sequence ID" value="XM_022600931.1"/>
</dbReference>
<dbReference type="GO" id="GO:0001727">
    <property type="term" value="F:lipid kinase activity"/>
    <property type="evidence" value="ECO:0007669"/>
    <property type="project" value="TreeGrafter"/>
</dbReference>
<dbReference type="GO" id="GO:0005737">
    <property type="term" value="C:cytoplasm"/>
    <property type="evidence" value="ECO:0007669"/>
    <property type="project" value="TreeGrafter"/>
</dbReference>
<reference evidence="2" key="1">
    <citation type="submission" date="2013-12" db="EMBL/GenBank/DDBJ databases">
        <authorList>
            <person name="Genoscope - CEA"/>
        </authorList>
    </citation>
    <scope>NUCLEOTIDE SEQUENCE</scope>
    <source>
        <strain evidence="2">CBS 1993</strain>
    </source>
</reference>
<dbReference type="Pfam" id="PF00781">
    <property type="entry name" value="DAGK_cat"/>
    <property type="match status" value="1"/>
</dbReference>
<dbReference type="PANTHER" id="PTHR12358">
    <property type="entry name" value="SPHINGOSINE KINASE"/>
    <property type="match status" value="1"/>
</dbReference>
<dbReference type="GO" id="GO:0046512">
    <property type="term" value="P:sphingosine biosynthetic process"/>
    <property type="evidence" value="ECO:0007669"/>
    <property type="project" value="TreeGrafter"/>
</dbReference>
<protein>
    <recommendedName>
        <fullName evidence="1">DAGKc domain-containing protein</fullName>
    </recommendedName>
</protein>
<dbReference type="InterPro" id="IPR001206">
    <property type="entry name" value="Diacylglycerol_kinase_cat_dom"/>
</dbReference>
<dbReference type="GO" id="GO:0016020">
    <property type="term" value="C:membrane"/>
    <property type="evidence" value="ECO:0007669"/>
    <property type="project" value="TreeGrafter"/>
</dbReference>
<evidence type="ECO:0000313" key="2">
    <source>
        <dbReference type="EMBL" id="CDK28237.1"/>
    </source>
</evidence>
<evidence type="ECO:0000313" key="3">
    <source>
        <dbReference type="Proteomes" id="UP000019384"/>
    </source>
</evidence>